<dbReference type="Proteomes" id="UP000183812">
    <property type="component" value="Unassembled WGS sequence"/>
</dbReference>
<dbReference type="InterPro" id="IPR027417">
    <property type="entry name" value="P-loop_NTPase"/>
</dbReference>
<dbReference type="SUPFAM" id="SSF47681">
    <property type="entry name" value="C-terminal domain of B transposition protein"/>
    <property type="match status" value="1"/>
</dbReference>
<accession>A0A1G7SHR4</accession>
<dbReference type="PANTHER" id="PTHR35894:SF5">
    <property type="entry name" value="MU-LIKE PROPHAGE FLUMU DNA TRANSPOSITION PROTEIN B"/>
    <property type="match status" value="1"/>
</dbReference>
<dbReference type="Pfam" id="PF09077">
    <property type="entry name" value="Phage-MuB_C"/>
    <property type="match status" value="1"/>
</dbReference>
<dbReference type="InterPro" id="IPR052026">
    <property type="entry name" value="ExeA_AAA_ATPase_DNA-bind"/>
</dbReference>
<reference evidence="3 4" key="1">
    <citation type="submission" date="2016-10" db="EMBL/GenBank/DDBJ databases">
        <authorList>
            <person name="de Groot N.N."/>
        </authorList>
    </citation>
    <scope>NUCLEOTIDE SEQUENCE [LARGE SCALE GENOMIC DNA]</scope>
    <source>
        <strain evidence="4">DSM 938 / 37b4</strain>
    </source>
</reference>
<sequence length="335" mass="36431">MNAQVKQQVWEDPRGTPNIADADLRVRWEAATRGLREVAAAEGWSKSEVARRAEMPLGTLSAWYDGTYAGRYDTTTQRVENFLSSRAAAIETMRGLPVAPEWMQTRIARELVTAFTYAQMVPTMAVITVASGLGKSMTARTYAATRPHVVHVELSPSSASPHTMKYEIAEAMGIECRDGGKLKGMIAAALRRDGHHALLIVDEAQNLSEPSINELRHFRDVAGCGLVLLGNEEGRTPYASRDPRHSSAQVARRIGHRLSVMKPYDEDIAQFVDAWGLSDPEAVALAHKIGRMPGAFGTLSETIMVAGIIAAGNDREITAADLRAAWANRGAGVLK</sequence>
<protein>
    <submittedName>
        <fullName evidence="3">AAA domain-containing protein</fullName>
    </submittedName>
</protein>
<dbReference type="Gene3D" id="1.10.260.40">
    <property type="entry name" value="lambda repressor-like DNA-binding domains"/>
    <property type="match status" value="1"/>
</dbReference>
<name>A0A1G7SHR4_RHOCA</name>
<dbReference type="InterPro" id="IPR009084">
    <property type="entry name" value="B_transpositn_C"/>
</dbReference>
<dbReference type="GO" id="GO:0016887">
    <property type="term" value="F:ATP hydrolysis activity"/>
    <property type="evidence" value="ECO:0007669"/>
    <property type="project" value="InterPro"/>
</dbReference>
<dbReference type="InterPro" id="IPR036733">
    <property type="entry name" value="B_transposit_C_sf"/>
</dbReference>
<dbReference type="InterPro" id="IPR049945">
    <property type="entry name" value="AAA_22"/>
</dbReference>
<dbReference type="PANTHER" id="PTHR35894">
    <property type="entry name" value="GENERAL SECRETION PATHWAY PROTEIN A-RELATED"/>
    <property type="match status" value="1"/>
</dbReference>
<dbReference type="GO" id="GO:0003677">
    <property type="term" value="F:DNA binding"/>
    <property type="evidence" value="ECO:0007669"/>
    <property type="project" value="InterPro"/>
</dbReference>
<evidence type="ECO:0000259" key="2">
    <source>
        <dbReference type="Pfam" id="PF13401"/>
    </source>
</evidence>
<dbReference type="OrthoDB" id="8456465at2"/>
<organism evidence="3 4">
    <name type="scientific">Rhodobacter capsulatus</name>
    <name type="common">Rhodopseudomonas capsulata</name>
    <dbReference type="NCBI Taxonomy" id="1061"/>
    <lineage>
        <taxon>Bacteria</taxon>
        <taxon>Pseudomonadati</taxon>
        <taxon>Pseudomonadota</taxon>
        <taxon>Alphaproteobacteria</taxon>
        <taxon>Rhodobacterales</taxon>
        <taxon>Rhodobacter group</taxon>
        <taxon>Rhodobacter</taxon>
    </lineage>
</organism>
<proteinExistence type="predicted"/>
<feature type="domain" description="ORC1/DEAH AAA+ ATPase" evidence="2">
    <location>
        <begin position="123"/>
        <end position="233"/>
    </location>
</feature>
<dbReference type="Gene3D" id="1.10.1180.10">
    <property type="entry name" value="B transposition protein, C-terminal domain"/>
    <property type="match status" value="1"/>
</dbReference>
<evidence type="ECO:0000313" key="3">
    <source>
        <dbReference type="EMBL" id="SDG21959.1"/>
    </source>
</evidence>
<dbReference type="InterPro" id="IPR010982">
    <property type="entry name" value="Lambda_DNA-bd_dom_sf"/>
</dbReference>
<dbReference type="EMBL" id="FNAY01000040">
    <property type="protein sequence ID" value="SDG21959.1"/>
    <property type="molecule type" value="Genomic_DNA"/>
</dbReference>
<feature type="domain" description="B transposition protein C-terminal" evidence="1">
    <location>
        <begin position="253"/>
        <end position="327"/>
    </location>
</feature>
<evidence type="ECO:0000259" key="1">
    <source>
        <dbReference type="Pfam" id="PF09077"/>
    </source>
</evidence>
<dbReference type="GO" id="GO:0006313">
    <property type="term" value="P:DNA transposition"/>
    <property type="evidence" value="ECO:0007669"/>
    <property type="project" value="InterPro"/>
</dbReference>
<dbReference type="SUPFAM" id="SSF52540">
    <property type="entry name" value="P-loop containing nucleoside triphosphate hydrolases"/>
    <property type="match status" value="1"/>
</dbReference>
<dbReference type="Pfam" id="PF13401">
    <property type="entry name" value="AAA_22"/>
    <property type="match status" value="1"/>
</dbReference>
<dbReference type="AlphaFoldDB" id="A0A1G7SHR4"/>
<dbReference type="RefSeq" id="WP_081348978.1">
    <property type="nucleotide sequence ID" value="NZ_CP119563.1"/>
</dbReference>
<evidence type="ECO:0000313" key="4">
    <source>
        <dbReference type="Proteomes" id="UP000183812"/>
    </source>
</evidence>
<gene>
    <name evidence="3" type="ORF">SAMN04244550_03611</name>
</gene>